<dbReference type="InterPro" id="IPR018634">
    <property type="entry name" value="ChrB_C"/>
</dbReference>
<proteinExistence type="predicted"/>
<evidence type="ECO:0000259" key="1">
    <source>
        <dbReference type="Pfam" id="PF09828"/>
    </source>
</evidence>
<reference evidence="2 3" key="1">
    <citation type="submission" date="2016-10" db="EMBL/GenBank/DDBJ databases">
        <authorList>
            <person name="de Groot N.N."/>
        </authorList>
    </citation>
    <scope>NUCLEOTIDE SEQUENCE [LARGE SCALE GENOMIC DNA]</scope>
    <source>
        <strain evidence="2 3">GAS522</strain>
    </source>
</reference>
<accession>A0A1M6WBJ7</accession>
<name>A0A1M6WBJ7_9BRAD</name>
<dbReference type="AlphaFoldDB" id="A0A1M6WBJ7"/>
<dbReference type="Proteomes" id="UP000183208">
    <property type="component" value="Unassembled WGS sequence"/>
</dbReference>
<gene>
    <name evidence="2" type="ORF">SAMN05444171_2288</name>
</gene>
<organism evidence="2 3">
    <name type="scientific">Bradyrhizobium lablabi</name>
    <dbReference type="NCBI Taxonomy" id="722472"/>
    <lineage>
        <taxon>Bacteria</taxon>
        <taxon>Pseudomonadati</taxon>
        <taxon>Pseudomonadota</taxon>
        <taxon>Alphaproteobacteria</taxon>
        <taxon>Hyphomicrobiales</taxon>
        <taxon>Nitrobacteraceae</taxon>
        <taxon>Bradyrhizobium</taxon>
    </lineage>
</organism>
<dbReference type="OrthoDB" id="9784302at2"/>
<dbReference type="RefSeq" id="WP_074818968.1">
    <property type="nucleotide sequence ID" value="NZ_FNTI01000001.1"/>
</dbReference>
<evidence type="ECO:0000313" key="2">
    <source>
        <dbReference type="EMBL" id="SEC79916.1"/>
    </source>
</evidence>
<dbReference type="EMBL" id="FNTI01000001">
    <property type="protein sequence ID" value="SEC79916.1"/>
    <property type="molecule type" value="Genomic_DNA"/>
</dbReference>
<sequence>MKWITREKVKVDRVACPWLIKKFVDEDAEFVFVPGEKVMAEAKRLDAIPYDVKDVELGHHGKECSFEAILKKYKLTGDPALMLLGRIVNGADTDNTLYHQPEGPGLEAVAEGFRHLGFKDDHEHNAAAWIVYDALYAYCREMVKRGKPHGDFMS</sequence>
<protein>
    <recommendedName>
        <fullName evidence="1">ChrB C-terminal domain-containing protein</fullName>
    </recommendedName>
</protein>
<feature type="domain" description="ChrB C-terminal" evidence="1">
    <location>
        <begin position="3"/>
        <end position="139"/>
    </location>
</feature>
<dbReference type="Pfam" id="PF09828">
    <property type="entry name" value="ChrB_C"/>
    <property type="match status" value="1"/>
</dbReference>
<evidence type="ECO:0000313" key="3">
    <source>
        <dbReference type="Proteomes" id="UP000183208"/>
    </source>
</evidence>